<dbReference type="RefSeq" id="WP_139464528.1">
    <property type="nucleotide sequence ID" value="NZ_VDHJ01000001.1"/>
</dbReference>
<keyword evidence="7" id="KW-1185">Reference proteome</keyword>
<dbReference type="GO" id="GO:0016811">
    <property type="term" value="F:hydrolase activity, acting on carbon-nitrogen (but not peptide) bonds, in linear amides"/>
    <property type="evidence" value="ECO:0007669"/>
    <property type="project" value="TreeGrafter"/>
</dbReference>
<dbReference type="EC" id="3.5.2.10" evidence="6"/>
<dbReference type="Gene3D" id="3.40.50.10310">
    <property type="entry name" value="Creatininase"/>
    <property type="match status" value="1"/>
</dbReference>
<sequence length="253" mass="27166">MVAAANLTWQEFADRVERVVILPVGSFEQHGPHLPLGTDSVIATKLAERVGKELDALVLPTLAYGYRSAPYSGGGSTFPGTLDLRLNTLTVLIQDILTELVADGCTKVLILNAHYENTAAIMEAMYLVGERFPSQVSLVTTAWWDCVDAEVLSDVFDDGPFPGWELEHAALTETSLMMHLDPESVHEDALPGDEGFHAPNYIRIPLKPGDIPAHGGLASARGASAAKGQRIADAAVDGVAQLCRKEWGLDVGH</sequence>
<proteinExistence type="inferred from homology"/>
<dbReference type="GO" id="GO:0006601">
    <property type="term" value="P:creatine biosynthetic process"/>
    <property type="evidence" value="ECO:0007669"/>
    <property type="project" value="InterPro"/>
</dbReference>
<keyword evidence="2" id="KW-0479">Metal-binding</keyword>
<evidence type="ECO:0000313" key="6">
    <source>
        <dbReference type="EMBL" id="TNM00530.1"/>
    </source>
</evidence>
<protein>
    <submittedName>
        <fullName evidence="6">Creatininase</fullName>
        <ecNumber evidence="6">3.5.2.10</ecNumber>
    </submittedName>
</protein>
<evidence type="ECO:0000256" key="2">
    <source>
        <dbReference type="ARBA" id="ARBA00022723"/>
    </source>
</evidence>
<dbReference type="PANTHER" id="PTHR35005">
    <property type="entry name" value="3-DEHYDRO-SCYLLO-INOSOSE HYDROLASE"/>
    <property type="match status" value="1"/>
</dbReference>
<dbReference type="InterPro" id="IPR003785">
    <property type="entry name" value="Creatininase/forma_Hydrolase"/>
</dbReference>
<keyword evidence="3 6" id="KW-0378">Hydrolase</keyword>
<accession>A0A5C4U7Z8</accession>
<comment type="caution">
    <text evidence="6">The sequence shown here is derived from an EMBL/GenBank/DDBJ whole genome shotgun (WGS) entry which is preliminary data.</text>
</comment>
<dbReference type="NCBIfam" id="TIGR04448">
    <property type="entry name" value="creatininase"/>
    <property type="match status" value="1"/>
</dbReference>
<dbReference type="PANTHER" id="PTHR35005:SF1">
    <property type="entry name" value="2-AMINO-5-FORMYLAMINO-6-RIBOSYLAMINOPYRIMIDIN-4(3H)-ONE 5'-MONOPHOSPHATE DEFORMYLASE"/>
    <property type="match status" value="1"/>
</dbReference>
<dbReference type="GO" id="GO:0009231">
    <property type="term" value="P:riboflavin biosynthetic process"/>
    <property type="evidence" value="ECO:0007669"/>
    <property type="project" value="TreeGrafter"/>
</dbReference>
<evidence type="ECO:0000256" key="1">
    <source>
        <dbReference type="ARBA" id="ARBA00001947"/>
    </source>
</evidence>
<evidence type="ECO:0000313" key="7">
    <source>
        <dbReference type="Proteomes" id="UP000312032"/>
    </source>
</evidence>
<dbReference type="SUPFAM" id="SSF102215">
    <property type="entry name" value="Creatininase"/>
    <property type="match status" value="1"/>
</dbReference>
<dbReference type="InterPro" id="IPR031034">
    <property type="entry name" value="Creatininase"/>
</dbReference>
<evidence type="ECO:0000256" key="4">
    <source>
        <dbReference type="ARBA" id="ARBA00022833"/>
    </source>
</evidence>
<evidence type="ECO:0000256" key="3">
    <source>
        <dbReference type="ARBA" id="ARBA00022801"/>
    </source>
</evidence>
<dbReference type="GO" id="GO:0006602">
    <property type="term" value="P:creatinine catabolic process"/>
    <property type="evidence" value="ECO:0007669"/>
    <property type="project" value="InterPro"/>
</dbReference>
<evidence type="ECO:0000256" key="5">
    <source>
        <dbReference type="ARBA" id="ARBA00024029"/>
    </source>
</evidence>
<dbReference type="GO" id="GO:0047789">
    <property type="term" value="F:creatininase activity"/>
    <property type="evidence" value="ECO:0007669"/>
    <property type="project" value="UniProtKB-EC"/>
</dbReference>
<reference evidence="6 7" key="1">
    <citation type="submission" date="2019-06" db="EMBL/GenBank/DDBJ databases">
        <authorList>
            <person name="Li J."/>
        </authorList>
    </citation>
    <scope>NUCLEOTIDE SEQUENCE [LARGE SCALE GENOMIC DNA]</scope>
    <source>
        <strain evidence="6 7">LMG 28165</strain>
    </source>
</reference>
<organism evidence="6 7">
    <name type="scientific">Corynebacterium tapiri</name>
    <dbReference type="NCBI Taxonomy" id="1448266"/>
    <lineage>
        <taxon>Bacteria</taxon>
        <taxon>Bacillati</taxon>
        <taxon>Actinomycetota</taxon>
        <taxon>Actinomycetes</taxon>
        <taxon>Mycobacteriales</taxon>
        <taxon>Corynebacteriaceae</taxon>
        <taxon>Corynebacterium</taxon>
    </lineage>
</organism>
<dbReference type="GO" id="GO:0046872">
    <property type="term" value="F:metal ion binding"/>
    <property type="evidence" value="ECO:0007669"/>
    <property type="project" value="UniProtKB-KW"/>
</dbReference>
<dbReference type="EMBL" id="VDHJ01000001">
    <property type="protein sequence ID" value="TNM00530.1"/>
    <property type="molecule type" value="Genomic_DNA"/>
</dbReference>
<comment type="cofactor">
    <cofactor evidence="1">
        <name>Zn(2+)</name>
        <dbReference type="ChEBI" id="CHEBI:29105"/>
    </cofactor>
</comment>
<dbReference type="Proteomes" id="UP000312032">
    <property type="component" value="Unassembled WGS sequence"/>
</dbReference>
<gene>
    <name evidence="6" type="ORF">FHE74_00875</name>
</gene>
<dbReference type="InterPro" id="IPR024087">
    <property type="entry name" value="Creatininase-like_sf"/>
</dbReference>
<dbReference type="Pfam" id="PF02633">
    <property type="entry name" value="Creatininase"/>
    <property type="match status" value="1"/>
</dbReference>
<dbReference type="AlphaFoldDB" id="A0A5C4U7Z8"/>
<keyword evidence="4" id="KW-0862">Zinc</keyword>
<name>A0A5C4U7Z8_9CORY</name>
<comment type="similarity">
    <text evidence="5">Belongs to the creatininase superfamily.</text>
</comment>
<dbReference type="OrthoDB" id="9801445at2"/>